<evidence type="ECO:0000313" key="3">
    <source>
        <dbReference type="EMBL" id="PRY93364.1"/>
    </source>
</evidence>
<evidence type="ECO:0000313" key="4">
    <source>
        <dbReference type="Proteomes" id="UP000238801"/>
    </source>
</evidence>
<feature type="transmembrane region" description="Helical" evidence="1">
    <location>
        <begin position="72"/>
        <end position="93"/>
    </location>
</feature>
<evidence type="ECO:0000259" key="2">
    <source>
        <dbReference type="Pfam" id="PF02517"/>
    </source>
</evidence>
<dbReference type="AlphaFoldDB" id="A0A2T0X3C5"/>
<keyword evidence="1" id="KW-0472">Membrane</keyword>
<feature type="transmembrane region" description="Helical" evidence="1">
    <location>
        <begin position="207"/>
        <end position="227"/>
    </location>
</feature>
<gene>
    <name evidence="3" type="ORF">BCF33_2232</name>
</gene>
<feature type="domain" description="CAAX prenyl protease 2/Lysostaphin resistance protein A-like" evidence="2">
    <location>
        <begin position="149"/>
        <end position="245"/>
    </location>
</feature>
<feature type="transmembrane region" description="Helical" evidence="1">
    <location>
        <begin position="273"/>
        <end position="292"/>
    </location>
</feature>
<organism evidence="3 4">
    <name type="scientific">Hasllibacter halocynthiae</name>
    <dbReference type="NCBI Taxonomy" id="595589"/>
    <lineage>
        <taxon>Bacteria</taxon>
        <taxon>Pseudomonadati</taxon>
        <taxon>Pseudomonadota</taxon>
        <taxon>Alphaproteobacteria</taxon>
        <taxon>Rhodobacterales</taxon>
        <taxon>Roseobacteraceae</taxon>
        <taxon>Hasllibacter</taxon>
    </lineage>
</organism>
<dbReference type="GO" id="GO:0080120">
    <property type="term" value="P:CAAX-box protein maturation"/>
    <property type="evidence" value="ECO:0007669"/>
    <property type="project" value="UniProtKB-ARBA"/>
</dbReference>
<name>A0A2T0X3C5_9RHOB</name>
<feature type="transmembrane region" description="Helical" evidence="1">
    <location>
        <begin position="184"/>
        <end position="201"/>
    </location>
</feature>
<keyword evidence="1" id="KW-0812">Transmembrane</keyword>
<keyword evidence="1" id="KW-1133">Transmembrane helix</keyword>
<dbReference type="OrthoDB" id="7171777at2"/>
<dbReference type="InterPro" id="IPR003675">
    <property type="entry name" value="Rce1/LyrA-like_dom"/>
</dbReference>
<feature type="transmembrane region" description="Helical" evidence="1">
    <location>
        <begin position="234"/>
        <end position="253"/>
    </location>
</feature>
<protein>
    <recommendedName>
        <fullName evidence="2">CAAX prenyl protease 2/Lysostaphin resistance protein A-like domain-containing protein</fullName>
    </recommendedName>
</protein>
<sequence>MSPHDAFIAPARARPALWRLALGVVLIVLLWALGTIGTLLAGWGSGAILPERRFDVALWLEDAAAGSRPDTLALVLLTFAALALATWLAARVLHGRGLRSLVGRGEGGAARFGIGFLAIALPAALGLLLPFGAGIEAQANLPPNVWLLWLAPGLLLVALQTGAEELAFRGYLQQQMAARFRSPLAWMVLPSLLFGLVHWDGQTFGPNAPLIVAAATLFGLVAADLTARTGSLHAAWGVHFGNNAFAILLTTTPGPLSGLALGLIDLDLADPGVMAPLVALDMGTLVVSWGLARWALARLRPMAGPPISTPPPEAPR</sequence>
<feature type="transmembrane region" description="Helical" evidence="1">
    <location>
        <begin position="145"/>
        <end position="163"/>
    </location>
</feature>
<feature type="transmembrane region" description="Helical" evidence="1">
    <location>
        <begin position="114"/>
        <end position="133"/>
    </location>
</feature>
<reference evidence="3 4" key="1">
    <citation type="submission" date="2018-03" db="EMBL/GenBank/DDBJ databases">
        <title>Genomic Encyclopedia of Archaeal and Bacterial Type Strains, Phase II (KMG-II): from individual species to whole genera.</title>
        <authorList>
            <person name="Goeker M."/>
        </authorList>
    </citation>
    <scope>NUCLEOTIDE SEQUENCE [LARGE SCALE GENOMIC DNA]</scope>
    <source>
        <strain evidence="3 4">DSM 29318</strain>
    </source>
</reference>
<dbReference type="GO" id="GO:0004175">
    <property type="term" value="F:endopeptidase activity"/>
    <property type="evidence" value="ECO:0007669"/>
    <property type="project" value="UniProtKB-ARBA"/>
</dbReference>
<feature type="transmembrane region" description="Helical" evidence="1">
    <location>
        <begin position="20"/>
        <end position="43"/>
    </location>
</feature>
<dbReference type="EMBL" id="PVTT01000002">
    <property type="protein sequence ID" value="PRY93364.1"/>
    <property type="molecule type" value="Genomic_DNA"/>
</dbReference>
<dbReference type="RefSeq" id="WP_106160964.1">
    <property type="nucleotide sequence ID" value="NZ_PVTT01000002.1"/>
</dbReference>
<dbReference type="Pfam" id="PF02517">
    <property type="entry name" value="Rce1-like"/>
    <property type="match status" value="1"/>
</dbReference>
<dbReference type="Proteomes" id="UP000238801">
    <property type="component" value="Unassembled WGS sequence"/>
</dbReference>
<comment type="caution">
    <text evidence="3">The sequence shown here is derived from an EMBL/GenBank/DDBJ whole genome shotgun (WGS) entry which is preliminary data.</text>
</comment>
<evidence type="ECO:0000256" key="1">
    <source>
        <dbReference type="SAM" id="Phobius"/>
    </source>
</evidence>
<keyword evidence="4" id="KW-1185">Reference proteome</keyword>
<proteinExistence type="predicted"/>
<accession>A0A2T0X3C5</accession>